<dbReference type="SUPFAM" id="SSF56112">
    <property type="entry name" value="Protein kinase-like (PK-like)"/>
    <property type="match status" value="1"/>
</dbReference>
<dbReference type="PIRSF" id="PIRSF006221">
    <property type="entry name" value="Ketosamine-3-kinase"/>
    <property type="match status" value="1"/>
</dbReference>
<name>A0AAE4JVR3_9CYAN</name>
<dbReference type="PANTHER" id="PTHR12149:SF8">
    <property type="entry name" value="PROTEIN-RIBULOSAMINE 3-KINASE"/>
    <property type="match status" value="1"/>
</dbReference>
<organism evidence="2 3">
    <name type="scientific">Pseudocalidococcus azoricus BACA0444</name>
    <dbReference type="NCBI Taxonomy" id="2918990"/>
    <lineage>
        <taxon>Bacteria</taxon>
        <taxon>Bacillati</taxon>
        <taxon>Cyanobacteriota</taxon>
        <taxon>Cyanophyceae</taxon>
        <taxon>Acaryochloridales</taxon>
        <taxon>Thermosynechococcaceae</taxon>
        <taxon>Pseudocalidococcus</taxon>
        <taxon>Pseudocalidococcus azoricus</taxon>
    </lineage>
</organism>
<dbReference type="InterPro" id="IPR016477">
    <property type="entry name" value="Fructo-/Ketosamine-3-kinase"/>
</dbReference>
<dbReference type="EMBL" id="JAVMIP010000005">
    <property type="protein sequence ID" value="MDS3860610.1"/>
    <property type="molecule type" value="Genomic_DNA"/>
</dbReference>
<evidence type="ECO:0000313" key="3">
    <source>
        <dbReference type="Proteomes" id="UP001268256"/>
    </source>
</evidence>
<comment type="caution">
    <text evidence="2">The sequence shown here is derived from an EMBL/GenBank/DDBJ whole genome shotgun (WGS) entry which is preliminary data.</text>
</comment>
<evidence type="ECO:0000256" key="1">
    <source>
        <dbReference type="PIRNR" id="PIRNR006221"/>
    </source>
</evidence>
<dbReference type="RefSeq" id="WP_322877880.1">
    <property type="nucleotide sequence ID" value="NZ_JAVMIP010000005.1"/>
</dbReference>
<accession>A0AAE4JVR3</accession>
<dbReference type="AlphaFoldDB" id="A0AAE4JVR3"/>
<dbReference type="InterPro" id="IPR011009">
    <property type="entry name" value="Kinase-like_dom_sf"/>
</dbReference>
<evidence type="ECO:0000313" key="2">
    <source>
        <dbReference type="EMBL" id="MDS3860610.1"/>
    </source>
</evidence>
<dbReference type="Proteomes" id="UP001268256">
    <property type="component" value="Unassembled WGS sequence"/>
</dbReference>
<comment type="similarity">
    <text evidence="1">Belongs to the fructosamine kinase family.</text>
</comment>
<gene>
    <name evidence="2" type="ORF">RIF25_07275</name>
</gene>
<dbReference type="GO" id="GO:0016301">
    <property type="term" value="F:kinase activity"/>
    <property type="evidence" value="ECO:0007669"/>
    <property type="project" value="UniProtKB-UniRule"/>
</dbReference>
<sequence length="290" mass="32454">MWSEINQAIASAIGQPFVTADAQAVGGGSINPAYVLTDGQSRYFVKLNQPQRELMFRQEALGLQALHQVKAIRVPQVICTGLSGRHSFIVLEYLPFRGGSSQAWEQLGQNLAQLHLNGRGNQFGWDQDNTIGSTPQINSWSDDWVSFWRDARIGYQLQLARKRGIHLDHADDLLRNISRLLANHHPQPTLVHGDLWSGNAAFTDAGEPVVFDPAPYYGDWEVDLGMTELFGGFPAEFYQGYESVQGLPVGYQTRKTLYNLYHILNHGNLFGGSYWHQAQGMINALVRSLE</sequence>
<protein>
    <submittedName>
        <fullName evidence="2">Fructosamine kinase family protein</fullName>
    </submittedName>
</protein>
<dbReference type="Pfam" id="PF03881">
    <property type="entry name" value="Fructosamin_kin"/>
    <property type="match status" value="1"/>
</dbReference>
<reference evidence="3" key="1">
    <citation type="submission" date="2023-07" db="EMBL/GenBank/DDBJ databases">
        <authorList>
            <person name="Luz R."/>
            <person name="Cordeiro R."/>
            <person name="Fonseca A."/>
            <person name="Goncalves V."/>
        </authorList>
    </citation>
    <scope>NUCLEOTIDE SEQUENCE [LARGE SCALE GENOMIC DNA]</scope>
    <source>
        <strain evidence="3">BACA0444</strain>
    </source>
</reference>
<dbReference type="Gene3D" id="3.90.1200.10">
    <property type="match status" value="1"/>
</dbReference>
<proteinExistence type="inferred from homology"/>
<keyword evidence="1" id="KW-0808">Transferase</keyword>
<dbReference type="PANTHER" id="PTHR12149">
    <property type="entry name" value="FRUCTOSAMINE 3 KINASE-RELATED PROTEIN"/>
    <property type="match status" value="1"/>
</dbReference>
<dbReference type="Gene3D" id="3.30.200.20">
    <property type="entry name" value="Phosphorylase Kinase, domain 1"/>
    <property type="match status" value="1"/>
</dbReference>
<keyword evidence="3" id="KW-1185">Reference proteome</keyword>
<keyword evidence="1 2" id="KW-0418">Kinase</keyword>